<evidence type="ECO:0000256" key="5">
    <source>
        <dbReference type="ARBA" id="ARBA00023136"/>
    </source>
</evidence>
<proteinExistence type="inferred from homology"/>
<evidence type="ECO:0000256" key="1">
    <source>
        <dbReference type="ARBA" id="ARBA00004651"/>
    </source>
</evidence>
<dbReference type="GO" id="GO:0005886">
    <property type="term" value="C:plasma membrane"/>
    <property type="evidence" value="ECO:0007669"/>
    <property type="project" value="UniProtKB-SubCell"/>
</dbReference>
<feature type="domain" description="VTT" evidence="7">
    <location>
        <begin position="59"/>
        <end position="176"/>
    </location>
</feature>
<feature type="transmembrane region" description="Helical" evidence="6">
    <location>
        <begin position="70"/>
        <end position="94"/>
    </location>
</feature>
<dbReference type="InterPro" id="IPR032816">
    <property type="entry name" value="VTT_dom"/>
</dbReference>
<keyword evidence="4 6" id="KW-1133">Transmembrane helix</keyword>
<dbReference type="RefSeq" id="WP_015078907.1">
    <property type="nucleotide sequence ID" value="NZ_CP051206.1"/>
</dbReference>
<sequence length="227" mass="24422">MIITLLSAIDFSVIQESVKVSSPNLQEFLQNALQWINSLGAIGGIVFIGIYIIATLAFLPAALLTLGAGVIFGVIWGSIYVFIGATLGAIAAFLGGRYLAQGWVKEKISSYKKFAIIDKAVSKEGLKIVLLVRLSPLFPFNLLNYAFGITSVSFQDYLIGSVGMIPGTIMYVYFGSLVGDIALIGSKNQPGNIILHWVIQIMGLIATIAVTVYVTKIAKKALEDENL</sequence>
<evidence type="ECO:0000259" key="7">
    <source>
        <dbReference type="Pfam" id="PF09335"/>
    </source>
</evidence>
<evidence type="ECO:0000256" key="6">
    <source>
        <dbReference type="RuleBase" id="RU366058"/>
    </source>
</evidence>
<reference evidence="8 9" key="1">
    <citation type="submission" date="2020-04" db="EMBL/GenBank/DDBJ databases">
        <title>Genome-Wide Identification of 5-Methylcytosine Sites in Bacterial Genomes By High-Throughput Sequencing of MspJI Restriction Fragments.</title>
        <authorList>
            <person name="Wu V."/>
        </authorList>
    </citation>
    <scope>NUCLEOTIDE SEQUENCE [LARGE SCALE GENOMIC DNA]</scope>
    <source>
        <strain evidence="8 9">CCAP 1403/13f</strain>
    </source>
</reference>
<gene>
    <name evidence="8" type="ORF">HGD76_05155</name>
</gene>
<comment type="subcellular location">
    <subcellularLocation>
        <location evidence="1 6">Cell membrane</location>
        <topology evidence="1 6">Multi-pass membrane protein</topology>
    </subcellularLocation>
</comment>
<reference evidence="8 9" key="2">
    <citation type="submission" date="2020-04" db="EMBL/GenBank/DDBJ databases">
        <authorList>
            <person name="Fomenkov A."/>
            <person name="Anton B.P."/>
            <person name="Roberts R.J."/>
        </authorList>
    </citation>
    <scope>NUCLEOTIDE SEQUENCE [LARGE SCALE GENOMIC DNA]</scope>
    <source>
        <strain evidence="8 9">CCAP 1403/13f</strain>
    </source>
</reference>
<dbReference type="InterPro" id="IPR015414">
    <property type="entry name" value="TMEM64"/>
</dbReference>
<comment type="caution">
    <text evidence="6">Lacks conserved residue(s) required for the propagation of feature annotation.</text>
</comment>
<keyword evidence="2 6" id="KW-1003">Cell membrane</keyword>
<dbReference type="AlphaFoldDB" id="A0A6H2BXD7"/>
<dbReference type="PANTHER" id="PTHR12677:SF59">
    <property type="entry name" value="GOLGI APPARATUS MEMBRANE PROTEIN TVP38-RELATED"/>
    <property type="match status" value="1"/>
</dbReference>
<evidence type="ECO:0000256" key="2">
    <source>
        <dbReference type="ARBA" id="ARBA00022475"/>
    </source>
</evidence>
<keyword evidence="5 6" id="KW-0472">Membrane</keyword>
<dbReference type="KEGG" id="dfs:HGD76_05155"/>
<feature type="transmembrane region" description="Helical" evidence="6">
    <location>
        <begin position="194"/>
        <end position="214"/>
    </location>
</feature>
<feature type="transmembrane region" description="Helical" evidence="6">
    <location>
        <begin position="128"/>
        <end position="147"/>
    </location>
</feature>
<organism evidence="8 9">
    <name type="scientific">Dolichospermum flos-aquae CCAP 1403/13F</name>
    <dbReference type="NCBI Taxonomy" id="315271"/>
    <lineage>
        <taxon>Bacteria</taxon>
        <taxon>Bacillati</taxon>
        <taxon>Cyanobacteriota</taxon>
        <taxon>Cyanophyceae</taxon>
        <taxon>Nostocales</taxon>
        <taxon>Aphanizomenonaceae</taxon>
        <taxon>Dolichospermum</taxon>
    </lineage>
</organism>
<dbReference type="Proteomes" id="UP000502433">
    <property type="component" value="Chromosome"/>
</dbReference>
<dbReference type="Pfam" id="PF09335">
    <property type="entry name" value="VTT_dom"/>
    <property type="match status" value="1"/>
</dbReference>
<evidence type="ECO:0000256" key="3">
    <source>
        <dbReference type="ARBA" id="ARBA00022692"/>
    </source>
</evidence>
<dbReference type="PANTHER" id="PTHR12677">
    <property type="entry name" value="GOLGI APPARATUS MEMBRANE PROTEIN TVP38-RELATED"/>
    <property type="match status" value="1"/>
</dbReference>
<feature type="transmembrane region" description="Helical" evidence="6">
    <location>
        <begin position="39"/>
        <end position="63"/>
    </location>
</feature>
<dbReference type="EMBL" id="CP051206">
    <property type="protein sequence ID" value="QJB43700.1"/>
    <property type="molecule type" value="Genomic_DNA"/>
</dbReference>
<accession>A0A6H2BXD7</accession>
<comment type="similarity">
    <text evidence="6">Belongs to the TVP38/TMEM64 family.</text>
</comment>
<name>A0A6H2BXD7_DOLFA</name>
<evidence type="ECO:0000313" key="8">
    <source>
        <dbReference type="EMBL" id="QJB43700.1"/>
    </source>
</evidence>
<protein>
    <recommendedName>
        <fullName evidence="6">TVP38/TMEM64 family membrane protein</fullName>
    </recommendedName>
</protein>
<evidence type="ECO:0000313" key="9">
    <source>
        <dbReference type="Proteomes" id="UP000502433"/>
    </source>
</evidence>
<keyword evidence="3 6" id="KW-0812">Transmembrane</keyword>
<evidence type="ECO:0000256" key="4">
    <source>
        <dbReference type="ARBA" id="ARBA00022989"/>
    </source>
</evidence>